<protein>
    <recommendedName>
        <fullName evidence="3">YCII-related domain-containing protein</fullName>
    </recommendedName>
</protein>
<evidence type="ECO:0000313" key="2">
    <source>
        <dbReference type="Proteomes" id="UP000371977"/>
    </source>
</evidence>
<organism evidence="1 2">
    <name type="scientific">Weissella muntiaci</name>
    <dbReference type="NCBI Taxonomy" id="2508881"/>
    <lineage>
        <taxon>Bacteria</taxon>
        <taxon>Bacillati</taxon>
        <taxon>Bacillota</taxon>
        <taxon>Bacilli</taxon>
        <taxon>Lactobacillales</taxon>
        <taxon>Lactobacillaceae</taxon>
        <taxon>Weissella</taxon>
    </lineage>
</organism>
<name>A0A6C2C9T9_9LACO</name>
<proteinExistence type="predicted"/>
<keyword evidence="2" id="KW-1185">Reference proteome</keyword>
<dbReference type="InterPro" id="IPR011008">
    <property type="entry name" value="Dimeric_a/b-barrel"/>
</dbReference>
<dbReference type="SUPFAM" id="SSF54909">
    <property type="entry name" value="Dimeric alpha+beta barrel"/>
    <property type="match status" value="1"/>
</dbReference>
<dbReference type="EMBL" id="SDGZ01000004">
    <property type="protein sequence ID" value="TYC50798.1"/>
    <property type="molecule type" value="Genomic_DNA"/>
</dbReference>
<sequence>MNERAEDSTMKQFMILYVADGSAEQHFDAMQPEAIEAMTAAWNDWAQKAGAALVDFGNPTMAVGNTQPGIGGYSFLQAESLEDLNTVLVDHPHTAMGGKIDIYEVIPAPGM</sequence>
<evidence type="ECO:0008006" key="3">
    <source>
        <dbReference type="Google" id="ProtNLM"/>
    </source>
</evidence>
<dbReference type="Proteomes" id="UP000371977">
    <property type="component" value="Unassembled WGS sequence"/>
</dbReference>
<dbReference type="OrthoDB" id="7782105at2"/>
<evidence type="ECO:0000313" key="1">
    <source>
        <dbReference type="EMBL" id="TYC50798.1"/>
    </source>
</evidence>
<reference evidence="1 2" key="1">
    <citation type="submission" date="2019-01" db="EMBL/GenBank/DDBJ databases">
        <title>Weissella sp. nov., a novel lactic acid bacterium isolated from animal feces.</title>
        <authorList>
            <person name="Wang L.-T."/>
        </authorList>
    </citation>
    <scope>NUCLEOTIDE SEQUENCE [LARGE SCALE GENOMIC DNA]</scope>
    <source>
        <strain evidence="1 2">8H-2</strain>
    </source>
</reference>
<comment type="caution">
    <text evidence="1">The sequence shown here is derived from an EMBL/GenBank/DDBJ whole genome shotgun (WGS) entry which is preliminary data.</text>
</comment>
<dbReference type="AlphaFoldDB" id="A0A6C2C9T9"/>
<accession>A0A6C2C9T9</accession>
<gene>
    <name evidence="1" type="ORF">ESZ50_00855</name>
</gene>